<keyword evidence="2" id="KW-1133">Transmembrane helix</keyword>
<reference evidence="3" key="1">
    <citation type="submission" date="2023-03" db="EMBL/GenBank/DDBJ databases">
        <title>Massive genome expansion in bonnet fungi (Mycena s.s.) driven by repeated elements and novel gene families across ecological guilds.</title>
        <authorList>
            <consortium name="Lawrence Berkeley National Laboratory"/>
            <person name="Harder C.B."/>
            <person name="Miyauchi S."/>
            <person name="Viragh M."/>
            <person name="Kuo A."/>
            <person name="Thoen E."/>
            <person name="Andreopoulos B."/>
            <person name="Lu D."/>
            <person name="Skrede I."/>
            <person name="Drula E."/>
            <person name="Henrissat B."/>
            <person name="Morin E."/>
            <person name="Kohler A."/>
            <person name="Barry K."/>
            <person name="LaButti K."/>
            <person name="Morin E."/>
            <person name="Salamov A."/>
            <person name="Lipzen A."/>
            <person name="Mereny Z."/>
            <person name="Hegedus B."/>
            <person name="Baldrian P."/>
            <person name="Stursova M."/>
            <person name="Weitz H."/>
            <person name="Taylor A."/>
            <person name="Grigoriev I.V."/>
            <person name="Nagy L.G."/>
            <person name="Martin F."/>
            <person name="Kauserud H."/>
        </authorList>
    </citation>
    <scope>NUCLEOTIDE SEQUENCE</scope>
    <source>
        <strain evidence="3">CBHHK188m</strain>
    </source>
</reference>
<organism evidence="3 4">
    <name type="scientific">Mycena maculata</name>
    <dbReference type="NCBI Taxonomy" id="230809"/>
    <lineage>
        <taxon>Eukaryota</taxon>
        <taxon>Fungi</taxon>
        <taxon>Dikarya</taxon>
        <taxon>Basidiomycota</taxon>
        <taxon>Agaricomycotina</taxon>
        <taxon>Agaricomycetes</taxon>
        <taxon>Agaricomycetidae</taxon>
        <taxon>Agaricales</taxon>
        <taxon>Marasmiineae</taxon>
        <taxon>Mycenaceae</taxon>
        <taxon>Mycena</taxon>
    </lineage>
</organism>
<dbReference type="AlphaFoldDB" id="A0AAD7MWW2"/>
<proteinExistence type="predicted"/>
<feature type="compositionally biased region" description="Pro residues" evidence="1">
    <location>
        <begin position="84"/>
        <end position="97"/>
    </location>
</feature>
<sequence>MDRPLGPRQQPPERHAAYEDIFGRRARPTPGAGASPSVHPNPQYGQYQQGYPPYQQYPPAYPAPYPASNLGQYTYPAQQRRYPHPPTPLHPYPPPAHAPSHLGPQPQGLPPSALVPGAHSPAPPPHPRPDAQGLTPAQAYQAQVAQRPPALPALGPQDAGLGIDFSNSLQPTANGHSAGGSWDARSLIGGGEARALGTPPQEGDEEGFEDEEDGESELPWARPAGAAPPMIVTGQQQREFGLSVFDFQYFVLLSVPRFAFLFFFYFILGARFVLPVGEGSGTGTQPRYPSRRLGVRWACSGTRLWHFGAPHDLFARLGPLFLGVRGGCVVAERMRDGGGDAGIVGPDAGMTSGVQRFSSSLPYFASPFSFRVSSARVCGTDVFCRTTIRAAAIRAAAAADRALPARPGRDPSAPLLQCIGHAADVDPLLRGELVDVADVPGARGPARRWGRAA</sequence>
<feature type="region of interest" description="Disordered" evidence="1">
    <location>
        <begin position="150"/>
        <end position="228"/>
    </location>
</feature>
<feature type="compositionally biased region" description="Acidic residues" evidence="1">
    <location>
        <begin position="202"/>
        <end position="216"/>
    </location>
</feature>
<feature type="compositionally biased region" description="Basic and acidic residues" evidence="1">
    <location>
        <begin position="1"/>
        <end position="23"/>
    </location>
</feature>
<keyword evidence="4" id="KW-1185">Reference proteome</keyword>
<protein>
    <submittedName>
        <fullName evidence="3">Uncharacterized protein</fullName>
    </submittedName>
</protein>
<name>A0AAD7MWW2_9AGAR</name>
<evidence type="ECO:0000256" key="1">
    <source>
        <dbReference type="SAM" id="MobiDB-lite"/>
    </source>
</evidence>
<gene>
    <name evidence="3" type="ORF">DFH07DRAFT_843465</name>
</gene>
<feature type="region of interest" description="Disordered" evidence="1">
    <location>
        <begin position="1"/>
        <end position="133"/>
    </location>
</feature>
<keyword evidence="2" id="KW-0472">Membrane</keyword>
<dbReference type="EMBL" id="JARJLG010000153">
    <property type="protein sequence ID" value="KAJ7735633.1"/>
    <property type="molecule type" value="Genomic_DNA"/>
</dbReference>
<dbReference type="Proteomes" id="UP001215280">
    <property type="component" value="Unassembled WGS sequence"/>
</dbReference>
<evidence type="ECO:0000313" key="3">
    <source>
        <dbReference type="EMBL" id="KAJ7735633.1"/>
    </source>
</evidence>
<feature type="transmembrane region" description="Helical" evidence="2">
    <location>
        <begin position="247"/>
        <end position="268"/>
    </location>
</feature>
<feature type="compositionally biased region" description="Polar residues" evidence="1">
    <location>
        <begin position="165"/>
        <end position="175"/>
    </location>
</feature>
<keyword evidence="2" id="KW-0812">Transmembrane</keyword>
<feature type="compositionally biased region" description="Low complexity" evidence="1">
    <location>
        <begin position="42"/>
        <end position="54"/>
    </location>
</feature>
<evidence type="ECO:0000256" key="2">
    <source>
        <dbReference type="SAM" id="Phobius"/>
    </source>
</evidence>
<comment type="caution">
    <text evidence="3">The sequence shown here is derived from an EMBL/GenBank/DDBJ whole genome shotgun (WGS) entry which is preliminary data.</text>
</comment>
<accession>A0AAD7MWW2</accession>
<feature type="compositionally biased region" description="Pro residues" evidence="1">
    <location>
        <begin position="55"/>
        <end position="65"/>
    </location>
</feature>
<evidence type="ECO:0000313" key="4">
    <source>
        <dbReference type="Proteomes" id="UP001215280"/>
    </source>
</evidence>